<name>A0AA38FI80_TAXCH</name>
<protein>
    <submittedName>
        <fullName evidence="2">Uncharacterized protein</fullName>
    </submittedName>
</protein>
<feature type="non-terminal residue" evidence="2">
    <location>
        <position position="116"/>
    </location>
</feature>
<evidence type="ECO:0000313" key="3">
    <source>
        <dbReference type="Proteomes" id="UP000824469"/>
    </source>
</evidence>
<dbReference type="Proteomes" id="UP000824469">
    <property type="component" value="Unassembled WGS sequence"/>
</dbReference>
<feature type="coiled-coil region" evidence="1">
    <location>
        <begin position="7"/>
        <end position="34"/>
    </location>
</feature>
<keyword evidence="3" id="KW-1185">Reference proteome</keyword>
<dbReference type="AlphaFoldDB" id="A0AA38FI80"/>
<evidence type="ECO:0000313" key="2">
    <source>
        <dbReference type="EMBL" id="KAH9303012.1"/>
    </source>
</evidence>
<evidence type="ECO:0000256" key="1">
    <source>
        <dbReference type="SAM" id="Coils"/>
    </source>
</evidence>
<proteinExistence type="predicted"/>
<organism evidence="2 3">
    <name type="scientific">Taxus chinensis</name>
    <name type="common">Chinese yew</name>
    <name type="synonym">Taxus wallichiana var. chinensis</name>
    <dbReference type="NCBI Taxonomy" id="29808"/>
    <lineage>
        <taxon>Eukaryota</taxon>
        <taxon>Viridiplantae</taxon>
        <taxon>Streptophyta</taxon>
        <taxon>Embryophyta</taxon>
        <taxon>Tracheophyta</taxon>
        <taxon>Spermatophyta</taxon>
        <taxon>Pinopsida</taxon>
        <taxon>Pinidae</taxon>
        <taxon>Conifers II</taxon>
        <taxon>Cupressales</taxon>
        <taxon>Taxaceae</taxon>
        <taxon>Taxus</taxon>
    </lineage>
</organism>
<dbReference type="EMBL" id="JAHRHJ020000009">
    <property type="protein sequence ID" value="KAH9303012.1"/>
    <property type="molecule type" value="Genomic_DNA"/>
</dbReference>
<gene>
    <name evidence="2" type="ORF">KI387_014595</name>
</gene>
<accession>A0AA38FI80</accession>
<comment type="caution">
    <text evidence="2">The sequence shown here is derived from an EMBL/GenBank/DDBJ whole genome shotgun (WGS) entry which is preliminary data.</text>
</comment>
<reference evidence="2 3" key="1">
    <citation type="journal article" date="2021" name="Nat. Plants">
        <title>The Taxus genome provides insights into paclitaxel biosynthesis.</title>
        <authorList>
            <person name="Xiong X."/>
            <person name="Gou J."/>
            <person name="Liao Q."/>
            <person name="Li Y."/>
            <person name="Zhou Q."/>
            <person name="Bi G."/>
            <person name="Li C."/>
            <person name="Du R."/>
            <person name="Wang X."/>
            <person name="Sun T."/>
            <person name="Guo L."/>
            <person name="Liang H."/>
            <person name="Lu P."/>
            <person name="Wu Y."/>
            <person name="Zhang Z."/>
            <person name="Ro D.K."/>
            <person name="Shang Y."/>
            <person name="Huang S."/>
            <person name="Yan J."/>
        </authorList>
    </citation>
    <scope>NUCLEOTIDE SEQUENCE [LARGE SCALE GENOMIC DNA]</scope>
    <source>
        <strain evidence="2">Ta-2019</strain>
    </source>
</reference>
<sequence length="116" mass="13250">MERLIAIKISERHIETLEREKADSVQEIERIRINEHDALSKVATLETRVNEREWEMEELLQSKNEQRASTVQVLESLLGSERTARAEASARAEALSLQLQATQGKLDALQQELTLV</sequence>
<keyword evidence="1" id="KW-0175">Coiled coil</keyword>